<sequence length="432" mass="49771">MKREEIYQAIWATPMTKLSKELGVSGSYLTRVCEILNVPRPGRGYWAKLQAGANMKVPALPPQRFGEPLEWSKEGGYQGTQRFTESAPEPSEPRQKRRASGTGTHALINGARKHFESGRPASEGALGEGIFLKPYKKLLVDITTSSPALVRALSVSNELFNSLELRGFRVAIAPHAGGLSRPGIDWHEIPKEPRSYYPTIWKPSRPTVVYVGEIAIGIAILEMAESVLMRYVGGDKYIRDSDYIPPKLRRGERDWSWTTNKDRPTGRFRLQLYAPYHHVSWTRHWQETETDSLESQIPSIVNEMRAMGDELSKLVLAADRKEELRRQEWERELELIDRRDDRLEAKESREQSRASLIKLIRMWERAESTRRFFESIEVRLGELPEEMREEVSARIALAKEFAKTSSPWDVFLDWRTPTELYAPRYPRDDSEE</sequence>
<accession>A0A1I2ACY2</accession>
<dbReference type="Proteomes" id="UP000199477">
    <property type="component" value="Unassembled WGS sequence"/>
</dbReference>
<reference evidence="3" key="1">
    <citation type="submission" date="2016-10" db="EMBL/GenBank/DDBJ databases">
        <authorList>
            <person name="Varghese N."/>
            <person name="Submissions S."/>
        </authorList>
    </citation>
    <scope>NUCLEOTIDE SEQUENCE [LARGE SCALE GENOMIC DNA]</scope>
    <source>
        <strain evidence="3">UNC178MFTsu3.1</strain>
    </source>
</reference>
<feature type="region of interest" description="Disordered" evidence="1">
    <location>
        <begin position="76"/>
        <end position="103"/>
    </location>
</feature>
<proteinExistence type="predicted"/>
<dbReference type="RefSeq" id="WP_143096460.1">
    <property type="nucleotide sequence ID" value="NZ_FONH01000002.1"/>
</dbReference>
<dbReference type="STRING" id="500610.SAMN02799615_00971"/>
<keyword evidence="3" id="KW-1185">Reference proteome</keyword>
<evidence type="ECO:0000256" key="1">
    <source>
        <dbReference type="SAM" id="MobiDB-lite"/>
    </source>
</evidence>
<organism evidence="2 3">
    <name type="scientific">Dyella marensis</name>
    <dbReference type="NCBI Taxonomy" id="500610"/>
    <lineage>
        <taxon>Bacteria</taxon>
        <taxon>Pseudomonadati</taxon>
        <taxon>Pseudomonadota</taxon>
        <taxon>Gammaproteobacteria</taxon>
        <taxon>Lysobacterales</taxon>
        <taxon>Rhodanobacteraceae</taxon>
        <taxon>Dyella</taxon>
    </lineage>
</organism>
<evidence type="ECO:0000313" key="2">
    <source>
        <dbReference type="EMBL" id="SFE40690.1"/>
    </source>
</evidence>
<name>A0A1I2ACY2_9GAMM</name>
<protein>
    <submittedName>
        <fullName evidence="2">Uncharacterized protein</fullName>
    </submittedName>
</protein>
<dbReference type="AlphaFoldDB" id="A0A1I2ACY2"/>
<dbReference type="EMBL" id="FONH01000002">
    <property type="protein sequence ID" value="SFE40690.1"/>
    <property type="molecule type" value="Genomic_DNA"/>
</dbReference>
<evidence type="ECO:0000313" key="3">
    <source>
        <dbReference type="Proteomes" id="UP000199477"/>
    </source>
</evidence>
<gene>
    <name evidence="2" type="ORF">SAMN02799615_00971</name>
</gene>